<evidence type="ECO:0000313" key="2">
    <source>
        <dbReference type="Proteomes" id="UP000183407"/>
    </source>
</evidence>
<dbReference type="EMBL" id="FNTL01000003">
    <property type="protein sequence ID" value="SEB46827.1"/>
    <property type="molecule type" value="Genomic_DNA"/>
</dbReference>
<reference evidence="2" key="1">
    <citation type="submission" date="2016-10" db="EMBL/GenBank/DDBJ databases">
        <authorList>
            <person name="Varghese N."/>
        </authorList>
    </citation>
    <scope>NUCLEOTIDE SEQUENCE [LARGE SCALE GENOMIC DNA]</scope>
    <source>
        <strain evidence="2">DSM 44719</strain>
    </source>
</reference>
<protein>
    <submittedName>
        <fullName evidence="1">Ferredoxin</fullName>
    </submittedName>
</protein>
<dbReference type="AlphaFoldDB" id="A0A1H4JKZ9"/>
<name>A0A1H4JKZ9_RHOJO</name>
<dbReference type="RefSeq" id="WP_073364845.1">
    <property type="nucleotide sequence ID" value="NZ_FNTL01000003.1"/>
</dbReference>
<evidence type="ECO:0000313" key="1">
    <source>
        <dbReference type="EMBL" id="SEB46827.1"/>
    </source>
</evidence>
<dbReference type="SUPFAM" id="SSF54862">
    <property type="entry name" value="4Fe-4S ferredoxins"/>
    <property type="match status" value="1"/>
</dbReference>
<dbReference type="OrthoDB" id="3215519at2"/>
<gene>
    <name evidence="1" type="ORF">SAMN04490220_0966</name>
</gene>
<proteinExistence type="predicted"/>
<dbReference type="Pfam" id="PF13459">
    <property type="entry name" value="Fer4_15"/>
    <property type="match status" value="1"/>
</dbReference>
<dbReference type="Gene3D" id="3.30.70.20">
    <property type="match status" value="1"/>
</dbReference>
<sequence length="64" mass="6971">MKFTVNGLCTGHARCFELADDVYELDDNGYNVDINRTVDVAPGQEASAVLGAHSCPERAIEIEE</sequence>
<organism evidence="1 2">
    <name type="scientific">Rhodococcus jostii</name>
    <dbReference type="NCBI Taxonomy" id="132919"/>
    <lineage>
        <taxon>Bacteria</taxon>
        <taxon>Bacillati</taxon>
        <taxon>Actinomycetota</taxon>
        <taxon>Actinomycetes</taxon>
        <taxon>Mycobacteriales</taxon>
        <taxon>Nocardiaceae</taxon>
        <taxon>Rhodococcus</taxon>
    </lineage>
</organism>
<accession>A0A1H4JKZ9</accession>
<dbReference type="Proteomes" id="UP000183407">
    <property type="component" value="Unassembled WGS sequence"/>
</dbReference>